<sequence>MTSDQNLILYSKLAGFRLVVLANRFGCDTDFSRKLHDRLIEGLEAAIARIQMMMALERRVLTGKDEIAEYQLQGETEIFGRFTINLLDDLEIDFDTHEYRINGSEWINALTADDGGVDIAYPELVALPEKQLSSLAPIVKEITQETGIPVDAARVSMAGAGKDEPP</sequence>
<gene>
    <name evidence="1" type="ORF">HLI17_22855</name>
</gene>
<evidence type="ECO:0000313" key="1">
    <source>
        <dbReference type="EMBL" id="NNH66084.1"/>
    </source>
</evidence>
<reference evidence="1 2" key="1">
    <citation type="submission" date="2020-04" db="EMBL/GenBank/DDBJ databases">
        <title>Rhizobium bacterial biofertilizers improve the content of phenolic compounds of Lactuca sativa L. under non-saline and saline-stress conditions.</title>
        <authorList>
            <person name="Ayuso-Calles M."/>
            <person name="Garcia-Estevez I."/>
            <person name="Jimenez-Gomez A."/>
            <person name="Flores-Felix J.D."/>
            <person name="Escribano-Bailon M."/>
            <person name="Rivas R."/>
        </authorList>
    </citation>
    <scope>NUCLEOTIDE SEQUENCE [LARGE SCALE GENOMIC DNA]</scope>
    <source>
        <strain evidence="1 2">GPTR02</strain>
    </source>
</reference>
<dbReference type="Proteomes" id="UP000530654">
    <property type="component" value="Unassembled WGS sequence"/>
</dbReference>
<evidence type="ECO:0000313" key="2">
    <source>
        <dbReference type="Proteomes" id="UP000530654"/>
    </source>
</evidence>
<protein>
    <submittedName>
        <fullName evidence="1">Uncharacterized protein</fullName>
    </submittedName>
</protein>
<comment type="caution">
    <text evidence="1">The sequence shown here is derived from an EMBL/GenBank/DDBJ whole genome shotgun (WGS) entry which is preliminary data.</text>
</comment>
<dbReference type="EMBL" id="JABEQY010000021">
    <property type="protein sequence ID" value="NNH66084.1"/>
    <property type="molecule type" value="Genomic_DNA"/>
</dbReference>
<accession>A0A7Y2R810</accession>
<dbReference type="AlphaFoldDB" id="A0A7Y2R810"/>
<dbReference type="RefSeq" id="WP_170281846.1">
    <property type="nucleotide sequence ID" value="NZ_JABEQY010000021.1"/>
</dbReference>
<proteinExistence type="predicted"/>
<organism evidence="1 2">
    <name type="scientific">Rhizobium laguerreae</name>
    <dbReference type="NCBI Taxonomy" id="1076926"/>
    <lineage>
        <taxon>Bacteria</taxon>
        <taxon>Pseudomonadati</taxon>
        <taxon>Pseudomonadota</taxon>
        <taxon>Alphaproteobacteria</taxon>
        <taxon>Hyphomicrobiales</taxon>
        <taxon>Rhizobiaceae</taxon>
        <taxon>Rhizobium/Agrobacterium group</taxon>
        <taxon>Rhizobium</taxon>
    </lineage>
</organism>
<name>A0A7Y2R810_9HYPH</name>